<dbReference type="Proteomes" id="UP000034044">
    <property type="component" value="Unassembled WGS sequence"/>
</dbReference>
<dbReference type="InterPro" id="IPR027417">
    <property type="entry name" value="P-loop_NTPase"/>
</dbReference>
<dbReference type="GO" id="GO:0006261">
    <property type="term" value="P:DNA-templated DNA replication"/>
    <property type="evidence" value="ECO:0007669"/>
    <property type="project" value="TreeGrafter"/>
</dbReference>
<comment type="caution">
    <text evidence="1">The sequence shown here is derived from an EMBL/GenBank/DDBJ whole genome shotgun (WGS) entry which is preliminary data.</text>
</comment>
<dbReference type="Pfam" id="PF13177">
    <property type="entry name" value="DNA_pol3_delta2"/>
    <property type="match status" value="1"/>
</dbReference>
<organism evidence="1 2">
    <name type="scientific">Candidatus Wolfebacteria bacterium GW2011_GWC1_37_10</name>
    <dbReference type="NCBI Taxonomy" id="1619010"/>
    <lineage>
        <taxon>Bacteria</taxon>
        <taxon>Candidatus Wolfeibacteriota</taxon>
    </lineage>
</organism>
<dbReference type="EMBL" id="LBSR01000008">
    <property type="protein sequence ID" value="KKQ22335.1"/>
    <property type="molecule type" value="Genomic_DNA"/>
</dbReference>
<accession>A0A0G0G8E8</accession>
<reference evidence="1 2" key="1">
    <citation type="journal article" date="2015" name="Nature">
        <title>rRNA introns, odd ribosomes, and small enigmatic genomes across a large radiation of phyla.</title>
        <authorList>
            <person name="Brown C.T."/>
            <person name="Hug L.A."/>
            <person name="Thomas B.C."/>
            <person name="Sharon I."/>
            <person name="Castelle C.J."/>
            <person name="Singh A."/>
            <person name="Wilkins M.J."/>
            <person name="Williams K.H."/>
            <person name="Banfield J.F."/>
        </authorList>
    </citation>
    <scope>NUCLEOTIDE SEQUENCE [LARGE SCALE GENOMIC DNA]</scope>
</reference>
<dbReference type="PANTHER" id="PTHR11669:SF8">
    <property type="entry name" value="DNA POLYMERASE III SUBUNIT DELTA"/>
    <property type="match status" value="1"/>
</dbReference>
<evidence type="ECO:0000313" key="2">
    <source>
        <dbReference type="Proteomes" id="UP000034044"/>
    </source>
</evidence>
<name>A0A0G0G8E8_9BACT</name>
<evidence type="ECO:0000313" key="1">
    <source>
        <dbReference type="EMBL" id="KKQ22335.1"/>
    </source>
</evidence>
<dbReference type="SUPFAM" id="SSF52540">
    <property type="entry name" value="P-loop containing nucleoside triphosphate hydrolases"/>
    <property type="match status" value="1"/>
</dbReference>
<dbReference type="AlphaFoldDB" id="A0A0G0G8E8"/>
<protein>
    <recommendedName>
        <fullName evidence="3">Polymerase III, delta prime subunit protein</fullName>
    </recommendedName>
</protein>
<dbReference type="PANTHER" id="PTHR11669">
    <property type="entry name" value="REPLICATION FACTOR C / DNA POLYMERASE III GAMMA-TAU SUBUNIT"/>
    <property type="match status" value="1"/>
</dbReference>
<evidence type="ECO:0008006" key="3">
    <source>
        <dbReference type="Google" id="ProtNLM"/>
    </source>
</evidence>
<sequence length="263" mass="30220">MIGHEDKIKLFKRLADNDKLFHAYLFFGEQQVGKFIFARHLANYLERGLFEEPHGILEEVLIISPNEKGTIGIDMAKNLTNFLYQKPVFSKKRTVIIRDAENLTNEAQNAILKIVEESPNSALIILIAQSEDLLLAPLASRLQKIYFSRVALEEISEKLNNFKIEGKKADAKKIKSAVEESFGRPGRAIEIIGGLKSDIKSLKLDDIVENNRIDDFFEFLIIKLRKGNFRDIEAIKEVLKRMSLIKMFNVNKKLQLKTLQKYI</sequence>
<proteinExistence type="predicted"/>
<gene>
    <name evidence="1" type="ORF">US36_C0008G0007</name>
</gene>
<dbReference type="InterPro" id="IPR050238">
    <property type="entry name" value="DNA_Rep/Repair_Clamp_Loader"/>
</dbReference>
<dbReference type="Gene3D" id="3.40.50.300">
    <property type="entry name" value="P-loop containing nucleotide triphosphate hydrolases"/>
    <property type="match status" value="1"/>
</dbReference>